<sequence>MASSQERPSEEAIREWLACAVAKALKSDPHDLRPDVRFDRYGLDSVAAVELTGELEAWLGRRLPPTLLYDYPTIGAVSAHLANDAG</sequence>
<dbReference type="SMART" id="SM00823">
    <property type="entry name" value="PKS_PP"/>
    <property type="match status" value="1"/>
</dbReference>
<protein>
    <submittedName>
        <fullName evidence="4">Acyl carrier protein</fullName>
    </submittedName>
</protein>
<dbReference type="PROSITE" id="PS50075">
    <property type="entry name" value="CARRIER"/>
    <property type="match status" value="1"/>
</dbReference>
<gene>
    <name evidence="4" type="ORF">LZC94_30365</name>
</gene>
<dbReference type="EMBL" id="CP089984">
    <property type="protein sequence ID" value="WXB12145.1"/>
    <property type="molecule type" value="Genomic_DNA"/>
</dbReference>
<evidence type="ECO:0000259" key="3">
    <source>
        <dbReference type="PROSITE" id="PS50075"/>
    </source>
</evidence>
<keyword evidence="5" id="KW-1185">Reference proteome</keyword>
<evidence type="ECO:0000256" key="2">
    <source>
        <dbReference type="ARBA" id="ARBA00022553"/>
    </source>
</evidence>
<keyword evidence="2" id="KW-0597">Phosphoprotein</keyword>
<reference evidence="4 5" key="1">
    <citation type="submission" date="2021-12" db="EMBL/GenBank/DDBJ databases">
        <title>Discovery of the Pendulisporaceae a myxobacterial family with distinct sporulation behavior and unique specialized metabolism.</title>
        <authorList>
            <person name="Garcia R."/>
            <person name="Popoff A."/>
            <person name="Bader C.D."/>
            <person name="Loehr J."/>
            <person name="Walesch S."/>
            <person name="Walt C."/>
            <person name="Boldt J."/>
            <person name="Bunk B."/>
            <person name="Haeckl F.J.F.P.J."/>
            <person name="Gunesch A.P."/>
            <person name="Birkelbach J."/>
            <person name="Nuebel U."/>
            <person name="Pietschmann T."/>
            <person name="Bach T."/>
            <person name="Mueller R."/>
        </authorList>
    </citation>
    <scope>NUCLEOTIDE SEQUENCE [LARGE SCALE GENOMIC DNA]</scope>
    <source>
        <strain evidence="4 5">MSr11954</strain>
    </source>
</reference>
<organism evidence="4 5">
    <name type="scientific">Pendulispora albinea</name>
    <dbReference type="NCBI Taxonomy" id="2741071"/>
    <lineage>
        <taxon>Bacteria</taxon>
        <taxon>Pseudomonadati</taxon>
        <taxon>Myxococcota</taxon>
        <taxon>Myxococcia</taxon>
        <taxon>Myxococcales</taxon>
        <taxon>Sorangiineae</taxon>
        <taxon>Pendulisporaceae</taxon>
        <taxon>Pendulispora</taxon>
    </lineage>
</organism>
<dbReference type="SUPFAM" id="SSF47336">
    <property type="entry name" value="ACP-like"/>
    <property type="match status" value="1"/>
</dbReference>
<dbReference type="InterPro" id="IPR020806">
    <property type="entry name" value="PKS_PP-bd"/>
</dbReference>
<dbReference type="PROSITE" id="PS00012">
    <property type="entry name" value="PHOSPHOPANTETHEINE"/>
    <property type="match status" value="1"/>
</dbReference>
<accession>A0ABZ2LP72</accession>
<dbReference type="InterPro" id="IPR036736">
    <property type="entry name" value="ACP-like_sf"/>
</dbReference>
<dbReference type="RefSeq" id="WP_394821763.1">
    <property type="nucleotide sequence ID" value="NZ_CP089984.1"/>
</dbReference>
<feature type="domain" description="Carrier" evidence="3">
    <location>
        <begin position="8"/>
        <end position="85"/>
    </location>
</feature>
<keyword evidence="1" id="KW-0596">Phosphopantetheine</keyword>
<dbReference type="SMART" id="SM01294">
    <property type="entry name" value="PKS_PP_betabranch"/>
    <property type="match status" value="1"/>
</dbReference>
<evidence type="ECO:0000256" key="1">
    <source>
        <dbReference type="ARBA" id="ARBA00022450"/>
    </source>
</evidence>
<dbReference type="Gene3D" id="1.10.1200.10">
    <property type="entry name" value="ACP-like"/>
    <property type="match status" value="1"/>
</dbReference>
<dbReference type="InterPro" id="IPR006162">
    <property type="entry name" value="Ppantetheine_attach_site"/>
</dbReference>
<evidence type="ECO:0000313" key="5">
    <source>
        <dbReference type="Proteomes" id="UP001370348"/>
    </source>
</evidence>
<dbReference type="Pfam" id="PF00550">
    <property type="entry name" value="PP-binding"/>
    <property type="match status" value="1"/>
</dbReference>
<dbReference type="Proteomes" id="UP001370348">
    <property type="component" value="Chromosome"/>
</dbReference>
<evidence type="ECO:0000313" key="4">
    <source>
        <dbReference type="EMBL" id="WXB12145.1"/>
    </source>
</evidence>
<proteinExistence type="predicted"/>
<dbReference type="InterPro" id="IPR009081">
    <property type="entry name" value="PP-bd_ACP"/>
</dbReference>
<name>A0ABZ2LP72_9BACT</name>